<feature type="domain" description="Putative restriction endonuclease" evidence="1">
    <location>
        <begin position="11"/>
        <end position="162"/>
    </location>
</feature>
<dbReference type="GO" id="GO:0004519">
    <property type="term" value="F:endonuclease activity"/>
    <property type="evidence" value="ECO:0007669"/>
    <property type="project" value="UniProtKB-KW"/>
</dbReference>
<dbReference type="Pfam" id="PF05685">
    <property type="entry name" value="Uma2"/>
    <property type="match status" value="1"/>
</dbReference>
<dbReference type="SUPFAM" id="SSF52980">
    <property type="entry name" value="Restriction endonuclease-like"/>
    <property type="match status" value="1"/>
</dbReference>
<accession>A0A327NNT2</accession>
<comment type="caution">
    <text evidence="2">The sequence shown here is derived from an EMBL/GenBank/DDBJ whole genome shotgun (WGS) entry which is preliminary data.</text>
</comment>
<reference evidence="2 3" key="1">
    <citation type="submission" date="2018-06" db="EMBL/GenBank/DDBJ databases">
        <title>Spirosoma sp. HMF3257 Genome sequencing and assembly.</title>
        <authorList>
            <person name="Kang H."/>
            <person name="Cha I."/>
            <person name="Kim H."/>
            <person name="Kang J."/>
            <person name="Joh K."/>
        </authorList>
    </citation>
    <scope>NUCLEOTIDE SEQUENCE [LARGE SCALE GENOMIC DNA]</scope>
    <source>
        <strain evidence="2 3">HMF3257</strain>
    </source>
</reference>
<dbReference type="PANTHER" id="PTHR36558">
    <property type="entry name" value="GLR1098 PROTEIN"/>
    <property type="match status" value="1"/>
</dbReference>
<dbReference type="EMBL" id="QLII01000001">
    <property type="protein sequence ID" value="RAI76069.1"/>
    <property type="molecule type" value="Genomic_DNA"/>
</dbReference>
<keyword evidence="3" id="KW-1185">Reference proteome</keyword>
<dbReference type="Proteomes" id="UP000249016">
    <property type="component" value="Unassembled WGS sequence"/>
</dbReference>
<protein>
    <submittedName>
        <fullName evidence="2">Uma2 family endonuclease</fullName>
    </submittedName>
</protein>
<proteinExistence type="predicted"/>
<dbReference type="AlphaFoldDB" id="A0A327NNT2"/>
<dbReference type="CDD" id="cd06260">
    <property type="entry name" value="DUF820-like"/>
    <property type="match status" value="1"/>
</dbReference>
<evidence type="ECO:0000259" key="1">
    <source>
        <dbReference type="Pfam" id="PF05685"/>
    </source>
</evidence>
<organism evidence="2 3">
    <name type="scientific">Spirosoma telluris</name>
    <dbReference type="NCBI Taxonomy" id="2183553"/>
    <lineage>
        <taxon>Bacteria</taxon>
        <taxon>Pseudomonadati</taxon>
        <taxon>Bacteroidota</taxon>
        <taxon>Cytophagia</taxon>
        <taxon>Cytophagales</taxon>
        <taxon>Cytophagaceae</taxon>
        <taxon>Spirosoma</taxon>
    </lineage>
</organism>
<dbReference type="InterPro" id="IPR012296">
    <property type="entry name" value="Nuclease_put_TT1808"/>
</dbReference>
<dbReference type="InterPro" id="IPR011335">
    <property type="entry name" value="Restrct_endonuc-II-like"/>
</dbReference>
<dbReference type="PANTHER" id="PTHR36558:SF1">
    <property type="entry name" value="RESTRICTION ENDONUCLEASE DOMAIN-CONTAINING PROTEIN-RELATED"/>
    <property type="match status" value="1"/>
</dbReference>
<dbReference type="RefSeq" id="WP_111345207.1">
    <property type="nucleotide sequence ID" value="NZ_QLII01000001.1"/>
</dbReference>
<dbReference type="InterPro" id="IPR008538">
    <property type="entry name" value="Uma2"/>
</dbReference>
<evidence type="ECO:0000313" key="3">
    <source>
        <dbReference type="Proteomes" id="UP000249016"/>
    </source>
</evidence>
<keyword evidence="2" id="KW-0540">Nuclease</keyword>
<sequence length="196" mass="22170">MVAVEKRVISPEEYLAAERQALDKSEFFDGEIIPMAGATRNHNRIRDNVNGKIIQHLEESVCQSFSSDMRVHLPATGLYAYPDIVIVCGEPDLLPNDFDNLLNPAVLIEVMSEGTEDYDRGRKFLRYRSIPSFQEYVLIDSQCVAAEVWRKNELGQWTLIEQPYDLTGQFTIQTIGLTIALAKVYARTAGLVESQQ</sequence>
<dbReference type="OrthoDB" id="668969at2"/>
<evidence type="ECO:0000313" key="2">
    <source>
        <dbReference type="EMBL" id="RAI76069.1"/>
    </source>
</evidence>
<dbReference type="Gene3D" id="3.90.1570.10">
    <property type="entry name" value="tt1808, chain A"/>
    <property type="match status" value="1"/>
</dbReference>
<keyword evidence="2" id="KW-0378">Hydrolase</keyword>
<gene>
    <name evidence="2" type="ORF">HMF3257_21180</name>
</gene>
<name>A0A327NNT2_9BACT</name>
<keyword evidence="2" id="KW-0255">Endonuclease</keyword>